<name>A0ABR2NNC1_9ROSI</name>
<evidence type="ECO:0000313" key="2">
    <source>
        <dbReference type="Proteomes" id="UP001396334"/>
    </source>
</evidence>
<keyword evidence="2" id="KW-1185">Reference proteome</keyword>
<dbReference type="EMBL" id="JBBPBN010000117">
    <property type="protein sequence ID" value="KAK8977680.1"/>
    <property type="molecule type" value="Genomic_DNA"/>
</dbReference>
<accession>A0ABR2NNC1</accession>
<protein>
    <submittedName>
        <fullName evidence="1">Uncharacterized protein</fullName>
    </submittedName>
</protein>
<organism evidence="1 2">
    <name type="scientific">Hibiscus sabdariffa</name>
    <name type="common">roselle</name>
    <dbReference type="NCBI Taxonomy" id="183260"/>
    <lineage>
        <taxon>Eukaryota</taxon>
        <taxon>Viridiplantae</taxon>
        <taxon>Streptophyta</taxon>
        <taxon>Embryophyta</taxon>
        <taxon>Tracheophyta</taxon>
        <taxon>Spermatophyta</taxon>
        <taxon>Magnoliopsida</taxon>
        <taxon>eudicotyledons</taxon>
        <taxon>Gunneridae</taxon>
        <taxon>Pentapetalae</taxon>
        <taxon>rosids</taxon>
        <taxon>malvids</taxon>
        <taxon>Malvales</taxon>
        <taxon>Malvaceae</taxon>
        <taxon>Malvoideae</taxon>
        <taxon>Hibiscus</taxon>
    </lineage>
</organism>
<gene>
    <name evidence="1" type="ORF">V6N11_013463</name>
</gene>
<sequence>MYHVGFGLVSDRSAAVIIRWGRLIPGVIGISPKDSILKDMDEFVLTLQFSISVLTGRKCTREGAFGETINEQPARKCVLVTPLMERLLDLFAVTDMVKPEAEHVISRSYLHSMGISTSQASW</sequence>
<proteinExistence type="predicted"/>
<dbReference type="Proteomes" id="UP001396334">
    <property type="component" value="Unassembled WGS sequence"/>
</dbReference>
<comment type="caution">
    <text evidence="1">The sequence shown here is derived from an EMBL/GenBank/DDBJ whole genome shotgun (WGS) entry which is preliminary data.</text>
</comment>
<evidence type="ECO:0000313" key="1">
    <source>
        <dbReference type="EMBL" id="KAK8977680.1"/>
    </source>
</evidence>
<reference evidence="1 2" key="1">
    <citation type="journal article" date="2024" name="G3 (Bethesda)">
        <title>Genome assembly of Hibiscus sabdariffa L. provides insights into metabolisms of medicinal natural products.</title>
        <authorList>
            <person name="Kim T."/>
        </authorList>
    </citation>
    <scope>NUCLEOTIDE SEQUENCE [LARGE SCALE GENOMIC DNA]</scope>
    <source>
        <strain evidence="1">TK-2024</strain>
        <tissue evidence="1">Old leaves</tissue>
    </source>
</reference>